<dbReference type="AlphaFoldDB" id="A0A1L9V222"/>
<gene>
    <name evidence="2" type="ORF">ASPBRDRAFT_251204</name>
</gene>
<feature type="domain" description="DUF6603" evidence="1">
    <location>
        <begin position="93"/>
        <end position="319"/>
    </location>
</feature>
<organism evidence="2 3">
    <name type="scientific">Aspergillus brasiliensis (strain CBS 101740 / IMI 381727 / IBT 21946)</name>
    <dbReference type="NCBI Taxonomy" id="767769"/>
    <lineage>
        <taxon>Eukaryota</taxon>
        <taxon>Fungi</taxon>
        <taxon>Dikarya</taxon>
        <taxon>Ascomycota</taxon>
        <taxon>Pezizomycotina</taxon>
        <taxon>Eurotiomycetes</taxon>
        <taxon>Eurotiomycetidae</taxon>
        <taxon>Eurotiales</taxon>
        <taxon>Aspergillaceae</taxon>
        <taxon>Aspergillus</taxon>
        <taxon>Aspergillus subgen. Circumdati</taxon>
    </lineage>
</organism>
<name>A0A1L9V222_ASPBC</name>
<reference evidence="3" key="1">
    <citation type="journal article" date="2017" name="Genome Biol.">
        <title>Comparative genomics reveals high biological diversity and specific adaptations in the industrially and medically important fungal genus Aspergillus.</title>
        <authorList>
            <person name="de Vries R.P."/>
            <person name="Riley R."/>
            <person name="Wiebenga A."/>
            <person name="Aguilar-Osorio G."/>
            <person name="Amillis S."/>
            <person name="Uchima C.A."/>
            <person name="Anderluh G."/>
            <person name="Asadollahi M."/>
            <person name="Askin M."/>
            <person name="Barry K."/>
            <person name="Battaglia E."/>
            <person name="Bayram O."/>
            <person name="Benocci T."/>
            <person name="Braus-Stromeyer S.A."/>
            <person name="Caldana C."/>
            <person name="Canovas D."/>
            <person name="Cerqueira G.C."/>
            <person name="Chen F."/>
            <person name="Chen W."/>
            <person name="Choi C."/>
            <person name="Clum A."/>
            <person name="Dos Santos R.A."/>
            <person name="Damasio A.R."/>
            <person name="Diallinas G."/>
            <person name="Emri T."/>
            <person name="Fekete E."/>
            <person name="Flipphi M."/>
            <person name="Freyberg S."/>
            <person name="Gallo A."/>
            <person name="Gournas C."/>
            <person name="Habgood R."/>
            <person name="Hainaut M."/>
            <person name="Harispe M.L."/>
            <person name="Henrissat B."/>
            <person name="Hilden K.S."/>
            <person name="Hope R."/>
            <person name="Hossain A."/>
            <person name="Karabika E."/>
            <person name="Karaffa L."/>
            <person name="Karanyi Z."/>
            <person name="Krasevec N."/>
            <person name="Kuo A."/>
            <person name="Kusch H."/>
            <person name="LaButti K."/>
            <person name="Lagendijk E.L."/>
            <person name="Lapidus A."/>
            <person name="Levasseur A."/>
            <person name="Lindquist E."/>
            <person name="Lipzen A."/>
            <person name="Logrieco A.F."/>
            <person name="MacCabe A."/>
            <person name="Maekelae M.R."/>
            <person name="Malavazi I."/>
            <person name="Melin P."/>
            <person name="Meyer V."/>
            <person name="Mielnichuk N."/>
            <person name="Miskei M."/>
            <person name="Molnar A.P."/>
            <person name="Mule G."/>
            <person name="Ngan C.Y."/>
            <person name="Orejas M."/>
            <person name="Orosz E."/>
            <person name="Ouedraogo J.P."/>
            <person name="Overkamp K.M."/>
            <person name="Park H.-S."/>
            <person name="Perrone G."/>
            <person name="Piumi F."/>
            <person name="Punt P.J."/>
            <person name="Ram A.F."/>
            <person name="Ramon A."/>
            <person name="Rauscher S."/>
            <person name="Record E."/>
            <person name="Riano-Pachon D.M."/>
            <person name="Robert V."/>
            <person name="Roehrig J."/>
            <person name="Ruller R."/>
            <person name="Salamov A."/>
            <person name="Salih N.S."/>
            <person name="Samson R.A."/>
            <person name="Sandor E."/>
            <person name="Sanguinetti M."/>
            <person name="Schuetze T."/>
            <person name="Sepcic K."/>
            <person name="Shelest E."/>
            <person name="Sherlock G."/>
            <person name="Sophianopoulou V."/>
            <person name="Squina F.M."/>
            <person name="Sun H."/>
            <person name="Susca A."/>
            <person name="Todd R.B."/>
            <person name="Tsang A."/>
            <person name="Unkles S.E."/>
            <person name="van de Wiele N."/>
            <person name="van Rossen-Uffink D."/>
            <person name="Oliveira J.V."/>
            <person name="Vesth T.C."/>
            <person name="Visser J."/>
            <person name="Yu J.-H."/>
            <person name="Zhou M."/>
            <person name="Andersen M.R."/>
            <person name="Archer D.B."/>
            <person name="Baker S.E."/>
            <person name="Benoit I."/>
            <person name="Brakhage A.A."/>
            <person name="Braus G.H."/>
            <person name="Fischer R."/>
            <person name="Frisvad J.C."/>
            <person name="Goldman G.H."/>
            <person name="Houbraken J."/>
            <person name="Oakley B."/>
            <person name="Pocsi I."/>
            <person name="Scazzocchio C."/>
            <person name="Seiboth B."/>
            <person name="vanKuyk P.A."/>
            <person name="Wortman J."/>
            <person name="Dyer P.S."/>
            <person name="Grigoriev I.V."/>
        </authorList>
    </citation>
    <scope>NUCLEOTIDE SEQUENCE [LARGE SCALE GENOMIC DNA]</scope>
    <source>
        <strain evidence="3">CBS 101740 / IMI 381727 / IBT 21946</strain>
    </source>
</reference>
<evidence type="ECO:0000313" key="2">
    <source>
        <dbReference type="EMBL" id="OJJ77882.1"/>
    </source>
</evidence>
<accession>A0A1L9V222</accession>
<keyword evidence="3" id="KW-1185">Reference proteome</keyword>
<dbReference type="STRING" id="767769.A0A1L9V222"/>
<dbReference type="RefSeq" id="XP_067485129.1">
    <property type="nucleotide sequence ID" value="XM_067622137.1"/>
</dbReference>
<dbReference type="InterPro" id="IPR046538">
    <property type="entry name" value="DUF6603"/>
</dbReference>
<dbReference type="GeneID" id="93574625"/>
<protein>
    <recommendedName>
        <fullName evidence="1">DUF6603 domain-containing protein</fullName>
    </recommendedName>
</protein>
<dbReference type="OrthoDB" id="5352492at2759"/>
<evidence type="ECO:0000313" key="3">
    <source>
        <dbReference type="Proteomes" id="UP000184499"/>
    </source>
</evidence>
<sequence>MLILVLVECVECTPFYYKQPLVPYKVVKKGIPQPKGIVLRYGLHFMLMPKATNASSTVALDNVFNTTEVPQAYNDELAAVSDNSSQTASDERGIGPLSVKNIEFKYSTGTNGKESILGIHLDAAAKIGPVEFALLGLTLGLNFKSNKGSFTLHKLPPVDVSLGGLQAGFQKPPIEIAAAEVSYAGALVISYLPWRFQAAGLYGVVRKGSKTTETMKTFFLYCLLQGPLITFEFASIEGVCGGFRYNSNLKFPTPKNVMQFPLINGSKDAPASKPTDNILNRLLASTWFSPKDGSLWVAAGLTVKAFEILNVQAVLVIQWES</sequence>
<dbReference type="Proteomes" id="UP000184499">
    <property type="component" value="Unassembled WGS sequence"/>
</dbReference>
<dbReference type="EMBL" id="KV878679">
    <property type="protein sequence ID" value="OJJ77882.1"/>
    <property type="molecule type" value="Genomic_DNA"/>
</dbReference>
<evidence type="ECO:0000259" key="1">
    <source>
        <dbReference type="Pfam" id="PF20248"/>
    </source>
</evidence>
<dbReference type="VEuPathDB" id="FungiDB:ASPBRDRAFT_251204"/>
<dbReference type="Pfam" id="PF20248">
    <property type="entry name" value="DUF6603"/>
    <property type="match status" value="1"/>
</dbReference>
<proteinExistence type="predicted"/>